<evidence type="ECO:0000313" key="2">
    <source>
        <dbReference type="EMBL" id="PIR26053.1"/>
    </source>
</evidence>
<protein>
    <recommendedName>
        <fullName evidence="1">RNase H type-1 domain-containing protein</fullName>
    </recommendedName>
</protein>
<dbReference type="CDD" id="cd09279">
    <property type="entry name" value="RNase_HI_like"/>
    <property type="match status" value="1"/>
</dbReference>
<organism evidence="2 3">
    <name type="scientific">Candidatus Brennerbacteria bacterium CG11_big_fil_rev_8_21_14_0_20_43_10</name>
    <dbReference type="NCBI Taxonomy" id="1974523"/>
    <lineage>
        <taxon>Bacteria</taxon>
        <taxon>Candidatus Brenneribacteriota</taxon>
    </lineage>
</organism>
<accession>A0A2H0PVH7</accession>
<dbReference type="InterPro" id="IPR012337">
    <property type="entry name" value="RNaseH-like_sf"/>
</dbReference>
<reference evidence="2 3" key="1">
    <citation type="submission" date="2017-09" db="EMBL/GenBank/DDBJ databases">
        <title>Depth-based differentiation of microbial function through sediment-hosted aquifers and enrichment of novel symbionts in the deep terrestrial subsurface.</title>
        <authorList>
            <person name="Probst A.J."/>
            <person name="Ladd B."/>
            <person name="Jarett J.K."/>
            <person name="Geller-Mcgrath D.E."/>
            <person name="Sieber C.M."/>
            <person name="Emerson J.B."/>
            <person name="Anantharaman K."/>
            <person name="Thomas B.C."/>
            <person name="Malmstrom R."/>
            <person name="Stieglmeier M."/>
            <person name="Klingl A."/>
            <person name="Woyke T."/>
            <person name="Ryan C.M."/>
            <person name="Banfield J.F."/>
        </authorList>
    </citation>
    <scope>NUCLEOTIDE SEQUENCE [LARGE SCALE GENOMIC DNA]</scope>
    <source>
        <strain evidence="2">CG11_big_fil_rev_8_21_14_0_20_43_10</strain>
    </source>
</reference>
<dbReference type="Proteomes" id="UP000236846">
    <property type="component" value="Unassembled WGS sequence"/>
</dbReference>
<feature type="domain" description="RNase H type-1" evidence="1">
    <location>
        <begin position="1"/>
        <end position="136"/>
    </location>
</feature>
<dbReference type="PANTHER" id="PTHR46387:SF2">
    <property type="entry name" value="RIBONUCLEASE HI"/>
    <property type="match status" value="1"/>
</dbReference>
<comment type="caution">
    <text evidence="2">The sequence shown here is derived from an EMBL/GenBank/DDBJ whole genome shotgun (WGS) entry which is preliminary data.</text>
</comment>
<gene>
    <name evidence="2" type="ORF">COV41_02385</name>
</gene>
<dbReference type="InterPro" id="IPR036397">
    <property type="entry name" value="RNaseH_sf"/>
</dbReference>
<dbReference type="SUPFAM" id="SSF53098">
    <property type="entry name" value="Ribonuclease H-like"/>
    <property type="match status" value="1"/>
</dbReference>
<dbReference type="GO" id="GO:0004523">
    <property type="term" value="F:RNA-DNA hybrid ribonuclease activity"/>
    <property type="evidence" value="ECO:0007669"/>
    <property type="project" value="InterPro"/>
</dbReference>
<dbReference type="Gene3D" id="3.30.420.10">
    <property type="entry name" value="Ribonuclease H-like superfamily/Ribonuclease H"/>
    <property type="match status" value="1"/>
</dbReference>
<dbReference type="PROSITE" id="PS50879">
    <property type="entry name" value="RNASE_H_1"/>
    <property type="match status" value="1"/>
</dbReference>
<proteinExistence type="predicted"/>
<dbReference type="Pfam" id="PF13456">
    <property type="entry name" value="RVT_3"/>
    <property type="match status" value="1"/>
</dbReference>
<evidence type="ECO:0000313" key="3">
    <source>
        <dbReference type="Proteomes" id="UP000236846"/>
    </source>
</evidence>
<name>A0A2H0PVH7_9BACT</name>
<sequence>MDKIIIHTDGGSRGNPGPSAIGVVIDLGARGIKEYAEFLGRRTNNEAEYEAIVFALKKTKALIGKEKASRAHIVVRTDSELAGSQLRGEFKIMEQSFYPLFIAIWNLKQDFKQVLFETIPREKNKRADTLVNRALNAELKPSKLF</sequence>
<dbReference type="InterPro" id="IPR002156">
    <property type="entry name" value="RNaseH_domain"/>
</dbReference>
<dbReference type="EMBL" id="PCXE01000043">
    <property type="protein sequence ID" value="PIR26053.1"/>
    <property type="molecule type" value="Genomic_DNA"/>
</dbReference>
<evidence type="ECO:0000259" key="1">
    <source>
        <dbReference type="PROSITE" id="PS50879"/>
    </source>
</evidence>
<dbReference type="PANTHER" id="PTHR46387">
    <property type="entry name" value="POLYNUCLEOTIDYL TRANSFERASE, RIBONUCLEASE H-LIKE SUPERFAMILY PROTEIN"/>
    <property type="match status" value="1"/>
</dbReference>
<dbReference type="AlphaFoldDB" id="A0A2H0PVH7"/>
<dbReference type="GO" id="GO:0003676">
    <property type="term" value="F:nucleic acid binding"/>
    <property type="evidence" value="ECO:0007669"/>
    <property type="project" value="InterPro"/>
</dbReference>